<evidence type="ECO:0000256" key="3">
    <source>
        <dbReference type="PROSITE-ProRule" id="PRU10007"/>
    </source>
</evidence>
<evidence type="ECO:0000256" key="1">
    <source>
        <dbReference type="ARBA" id="ARBA00009986"/>
    </source>
</evidence>
<reference evidence="6" key="2">
    <citation type="submission" date="2020-09" db="EMBL/GenBank/DDBJ databases">
        <authorList>
            <person name="Yu Y."/>
        </authorList>
    </citation>
    <scope>NUCLEOTIDE SEQUENCE</scope>
    <source>
        <strain evidence="6">KCTC 49039</strain>
    </source>
</reference>
<gene>
    <name evidence="6" type="ORF">IF651_12395</name>
</gene>
<protein>
    <submittedName>
        <fullName evidence="6">NAD-dependent succinate-semialdehyde dehydrogenase</fullName>
    </submittedName>
</protein>
<dbReference type="InterPro" id="IPR029510">
    <property type="entry name" value="Ald_DH_CS_GLU"/>
</dbReference>
<dbReference type="Proteomes" id="UP000610846">
    <property type="component" value="Unassembled WGS sequence"/>
</dbReference>
<dbReference type="PANTHER" id="PTHR43353">
    <property type="entry name" value="SUCCINATE-SEMIALDEHYDE DEHYDROGENASE, MITOCHONDRIAL"/>
    <property type="match status" value="1"/>
</dbReference>
<dbReference type="GO" id="GO:0009450">
    <property type="term" value="P:gamma-aminobutyric acid catabolic process"/>
    <property type="evidence" value="ECO:0007669"/>
    <property type="project" value="TreeGrafter"/>
</dbReference>
<dbReference type="InterPro" id="IPR016161">
    <property type="entry name" value="Ald_DH/histidinol_DH"/>
</dbReference>
<organism evidence="6 7">
    <name type="scientific">Cellulosimicrobium arenosum</name>
    <dbReference type="NCBI Taxonomy" id="2708133"/>
    <lineage>
        <taxon>Bacteria</taxon>
        <taxon>Bacillati</taxon>
        <taxon>Actinomycetota</taxon>
        <taxon>Actinomycetes</taxon>
        <taxon>Micrococcales</taxon>
        <taxon>Promicromonosporaceae</taxon>
        <taxon>Cellulosimicrobium</taxon>
    </lineage>
</organism>
<dbReference type="InterPro" id="IPR016162">
    <property type="entry name" value="Ald_DH_N"/>
</dbReference>
<feature type="active site" evidence="3">
    <location>
        <position position="256"/>
    </location>
</feature>
<accession>A0A927J0Z5</accession>
<feature type="domain" description="Aldehyde dehydrogenase" evidence="5">
    <location>
        <begin position="19"/>
        <end position="478"/>
    </location>
</feature>
<evidence type="ECO:0000256" key="4">
    <source>
        <dbReference type="RuleBase" id="RU003345"/>
    </source>
</evidence>
<dbReference type="GO" id="GO:0004777">
    <property type="term" value="F:succinate-semialdehyde dehydrogenase (NAD+) activity"/>
    <property type="evidence" value="ECO:0007669"/>
    <property type="project" value="TreeGrafter"/>
</dbReference>
<proteinExistence type="inferred from homology"/>
<evidence type="ECO:0000256" key="2">
    <source>
        <dbReference type="ARBA" id="ARBA00023002"/>
    </source>
</evidence>
<dbReference type="Gene3D" id="3.40.605.10">
    <property type="entry name" value="Aldehyde Dehydrogenase, Chain A, domain 1"/>
    <property type="match status" value="1"/>
</dbReference>
<dbReference type="SUPFAM" id="SSF53720">
    <property type="entry name" value="ALDH-like"/>
    <property type="match status" value="1"/>
</dbReference>
<dbReference type="InterPro" id="IPR016163">
    <property type="entry name" value="Ald_DH_C"/>
</dbReference>
<name>A0A927J0Z5_9MICO</name>
<evidence type="ECO:0000313" key="6">
    <source>
        <dbReference type="EMBL" id="MBD8079855.1"/>
    </source>
</evidence>
<evidence type="ECO:0000259" key="5">
    <source>
        <dbReference type="Pfam" id="PF00171"/>
    </source>
</evidence>
<dbReference type="InterPro" id="IPR050740">
    <property type="entry name" value="Aldehyde_DH_Superfamily"/>
</dbReference>
<dbReference type="CDD" id="cd07103">
    <property type="entry name" value="ALDH_F5_SSADH_GabD"/>
    <property type="match status" value="1"/>
</dbReference>
<dbReference type="InterPro" id="IPR015590">
    <property type="entry name" value="Aldehyde_DH_dom"/>
</dbReference>
<dbReference type="FunFam" id="3.40.605.10:FF:000007">
    <property type="entry name" value="NAD/NADP-dependent betaine aldehyde dehydrogenase"/>
    <property type="match status" value="1"/>
</dbReference>
<keyword evidence="2 4" id="KW-0560">Oxidoreductase</keyword>
<reference evidence="6" key="1">
    <citation type="journal article" date="2018" name="Curr. Microbiol.">
        <title>Cellulosimicrobium arenosum sp. nov., Isolated from Marine Sediment Sand.</title>
        <authorList>
            <person name="Oh M."/>
            <person name="Kim J.H."/>
            <person name="Yoon J.H."/>
            <person name="Schumann P."/>
            <person name="Kim W."/>
        </authorList>
    </citation>
    <scope>NUCLEOTIDE SEQUENCE</scope>
    <source>
        <strain evidence="6">KCTC 49039</strain>
    </source>
</reference>
<evidence type="ECO:0000313" key="7">
    <source>
        <dbReference type="Proteomes" id="UP000610846"/>
    </source>
</evidence>
<dbReference type="PANTHER" id="PTHR43353:SF5">
    <property type="entry name" value="SUCCINATE-SEMIALDEHYDE DEHYDROGENASE, MITOCHONDRIAL"/>
    <property type="match status" value="1"/>
</dbReference>
<dbReference type="Gene3D" id="3.40.309.10">
    <property type="entry name" value="Aldehyde Dehydrogenase, Chain A, domain 2"/>
    <property type="match status" value="1"/>
</dbReference>
<dbReference type="Pfam" id="PF00171">
    <property type="entry name" value="Aldedh"/>
    <property type="match status" value="1"/>
</dbReference>
<keyword evidence="7" id="KW-1185">Reference proteome</keyword>
<dbReference type="AlphaFoldDB" id="A0A927J0Z5"/>
<dbReference type="EMBL" id="JACYHB010000010">
    <property type="protein sequence ID" value="MBD8079855.1"/>
    <property type="molecule type" value="Genomic_DNA"/>
</dbReference>
<comment type="similarity">
    <text evidence="1 4">Belongs to the aldehyde dehydrogenase family.</text>
</comment>
<dbReference type="FunFam" id="3.40.309.10:FF:000004">
    <property type="entry name" value="Succinate-semialdehyde dehydrogenase I"/>
    <property type="match status" value="1"/>
</dbReference>
<sequence length="483" mass="50354">MTTEVLTGVSSQLWIGGDWVPAQDGDEMEVRDPGRDEAIDTVASAGPQDAHRALDAADSVAAAWAGTPARVRSEILLRAYDAMIADRERLARIIVIESGKTLADARAEVQYAADFFAVYGRAAYDVEGRLSRSADGTRRILVSHAPVGVAVLVTPWNFPAAMVTRKLAPALAAGCTAILKPSSATPFMAAELARIMADAGLPGGVFNVLPSAGSQRLVGALLDDARVQKLSFTGSTEVGRKLLAQTAQRIVNTSLELGGNAPFLVMENSDVDAAIDGAFVAKMRNTGQSCIAANRYYVHESLAEAFTAGLAARMGRLTVGHGLDESVGAGPVISGAARDALAQHVDAAVSRGARVLCGGSSLERAGWYYAPTVLGNVAADDPVLAHELFGPVAPVVTVSSDDEAVERANDTQFGLAAYVYTGSLEQSLQVAERLQAGVIGVNRGLVSDASAPFGGVKQSGLGREGAAEGLLEYMEPKYISAAW</sequence>
<dbReference type="PROSITE" id="PS00687">
    <property type="entry name" value="ALDEHYDE_DEHYDR_GLU"/>
    <property type="match status" value="1"/>
</dbReference>
<comment type="caution">
    <text evidence="6">The sequence shown here is derived from an EMBL/GenBank/DDBJ whole genome shotgun (WGS) entry which is preliminary data.</text>
</comment>